<evidence type="ECO:0000259" key="7">
    <source>
        <dbReference type="SMART" id="SM00343"/>
    </source>
</evidence>
<evidence type="ECO:0000256" key="5">
    <source>
        <dbReference type="SAM" id="MobiDB-lite"/>
    </source>
</evidence>
<dbReference type="GO" id="GO:0046856">
    <property type="term" value="P:phosphatidylinositol dephosphorylation"/>
    <property type="evidence" value="ECO:0007669"/>
    <property type="project" value="InterPro"/>
</dbReference>
<gene>
    <name evidence="8" type="ORF">C6P46_004367</name>
</gene>
<dbReference type="InterPro" id="IPR036691">
    <property type="entry name" value="Endo/exonu/phosph_ase_sf"/>
</dbReference>
<dbReference type="Proteomes" id="UP000777482">
    <property type="component" value="Unassembled WGS sequence"/>
</dbReference>
<dbReference type="InterPro" id="IPR006767">
    <property type="entry name" value="Cwf19-like_C_dom-2"/>
</dbReference>
<dbReference type="OrthoDB" id="444325at2759"/>
<evidence type="ECO:0000256" key="2">
    <source>
        <dbReference type="ARBA" id="ARBA00022723"/>
    </source>
</evidence>
<dbReference type="Pfam" id="PF22669">
    <property type="entry name" value="Exo_endo_phos2"/>
    <property type="match status" value="1"/>
</dbReference>
<accession>A0A9P6W014</accession>
<feature type="domain" description="CCHC-type" evidence="7">
    <location>
        <begin position="360"/>
        <end position="376"/>
    </location>
</feature>
<dbReference type="SMART" id="SM00343">
    <property type="entry name" value="ZnF_C2HC"/>
    <property type="match status" value="1"/>
</dbReference>
<dbReference type="PANTHER" id="PTHR11200:SF240">
    <property type="entry name" value="INOSITOL POLYPHOSPHATE 5-PHOSPHATASE C9G1.10C-RELATED"/>
    <property type="match status" value="1"/>
</dbReference>
<dbReference type="Pfam" id="PF04676">
    <property type="entry name" value="CwfJ_C_2"/>
    <property type="match status" value="1"/>
</dbReference>
<dbReference type="InterPro" id="IPR006768">
    <property type="entry name" value="Cwf19-like_C_dom-1"/>
</dbReference>
<sequence length="1443" mass="158899">MAQAALKVLVTGPIASLDAYCTKLAQLQAKHSFSLVVAQDLFSHLDPATHDEQVQKLVNGEYNLPVQVYATYGRGKLPSKVQEKVDKGEEVCPNLNVLPRAGVLSLASGLRIATLAGTSPDAAPAADANAAAAEATPSPPGEPFTASQVSDLIAALSPAPPSNPSSVLPPPPAPKPVDLLLTHLCPSSLSLLSAKPLTPPKSRTPESIYSKELDEVARVARAKYHFVDAPGVFWEREPFEWPVQQGEAPQKTYCRALSLGEMGNKTKDRWFYAFSITPGQPSAAPASSTPSPLHPLRLAEAGALAATMNGTNGPRGLKRPAPVAADDVNEMGIPNYIFQGQGGDRQGKKGKGGPPPDHYTCNICQQKGHWIQDCPEKEARDAERDAARKAGGHRGPAKPISPDECWFCLSNPKVTKHLIASIGTETYVTLPKGQVCSTDSSPVPGGGHVLIIPIAHYPTLRTIPADLAPPVLEEVALYKEALRKCYKSFGADMIAFEVARSTGKGGHAHVQAEKVFLEQGSKFNYDFEEVSDPSTFHSRAAGGDGEERTEYFKVDLPGGKSLVHWIKAGTPFSLQFGRETVAVLLNAPDRADWKRCAKPDAEEKKDAQRFKQAFKSFDPTSEDRERASTPRLVATDELSSLRDSELSDAAEGQSPRSGPQSPSSLRRRSRSLVHLSSTSPRILNPLRKLEKKFLQHESERANERATVYETMPDSTDATHDPPYLAGQPRSEHINVMGAVGERHAPRPQAVVDVAGDLLAVASDVRVQIASISTGISALRPLGMDGLITEVSTAVCFSHNVDRLWVGTLDGTLFELDVSQFRAKPTHSPRFPEIGRRCDAHPAGAAITLIERLNEGRMLTLDDTGRLVIWHPDDQLGRAVSVRGHSTLLAIPPKPCYARVLHGKLWAAWTDADESAASKGCLRVYDISGTTAVEHPGGETEWSLSKLGRVTAACAIPRNPYWVFLGHETGHVSVWDTKSGAMLNVNRISAHRITAMAGPSRHLWIGGSTGVIEVIDPFTLRGWVITSSLRLWSVGEDYKIRFWDGCLRDDWIARMMDATLDKYCTFSTIKIGILTWNVDGQSPSLLNSTNQQNKEVISRFIEALDGPDMLVFNLQEAIDLSDLTLAARTLLFATREHDVTGRYRHWRKTLCETVDRLLPGSFLRYRTESKLVGLYQVIWWRGDTGHSIEAIDFASFKTGFDEMYGNKGCLATAVTVDDSSFAFVNTHVAAGANHAAARTFDLARYFDANPVFGAGKGEYTAAFRNGGDGTRLLDMDTVFFAGDLNFRVQLPRQEVLEKLKSSPNAIEELLQHDELTMLKKKDPHFRLRDFEEAKITFPPTYKYDHFTDRYDTSEKQRTPSWCDRILWRTDRKEDVQCLFYRQFDADMSDHKPVGAGYVVRTRKVNSLKRQQAYELALRAWVHTEQRLLTTARSYYPPFAQEPDD</sequence>
<dbReference type="SMART" id="SM00128">
    <property type="entry name" value="IPPc"/>
    <property type="match status" value="1"/>
</dbReference>
<feature type="compositionally biased region" description="Low complexity" evidence="5">
    <location>
        <begin position="121"/>
        <end position="136"/>
    </location>
</feature>
<evidence type="ECO:0000256" key="1">
    <source>
        <dbReference type="ARBA" id="ARBA00022664"/>
    </source>
</evidence>
<feature type="region of interest" description="Disordered" evidence="5">
    <location>
        <begin position="613"/>
        <end position="679"/>
    </location>
</feature>
<dbReference type="EMBL" id="PUHQ01000040">
    <property type="protein sequence ID" value="KAG0660812.1"/>
    <property type="molecule type" value="Genomic_DNA"/>
</dbReference>
<dbReference type="GO" id="GO:0003676">
    <property type="term" value="F:nucleic acid binding"/>
    <property type="evidence" value="ECO:0007669"/>
    <property type="project" value="InterPro"/>
</dbReference>
<protein>
    <recommendedName>
        <fullName evidence="10">DNase I-like protein</fullName>
    </recommendedName>
</protein>
<organism evidence="8 9">
    <name type="scientific">Rhodotorula mucilaginosa</name>
    <name type="common">Yeast</name>
    <name type="synonym">Rhodotorula rubra</name>
    <dbReference type="NCBI Taxonomy" id="5537"/>
    <lineage>
        <taxon>Eukaryota</taxon>
        <taxon>Fungi</taxon>
        <taxon>Dikarya</taxon>
        <taxon>Basidiomycota</taxon>
        <taxon>Pucciniomycotina</taxon>
        <taxon>Microbotryomycetes</taxon>
        <taxon>Sporidiobolales</taxon>
        <taxon>Sporidiobolaceae</taxon>
        <taxon>Rhodotorula</taxon>
    </lineage>
</organism>
<feature type="region of interest" description="Disordered" evidence="5">
    <location>
        <begin position="121"/>
        <end position="146"/>
    </location>
</feature>
<keyword evidence="3" id="KW-0863">Zinc-finger</keyword>
<feature type="compositionally biased region" description="Low complexity" evidence="5">
    <location>
        <begin position="654"/>
        <end position="664"/>
    </location>
</feature>
<comment type="caution">
    <text evidence="8">The sequence shown here is derived from an EMBL/GenBank/DDBJ whole genome shotgun (WGS) entry which is preliminary data.</text>
</comment>
<dbReference type="InterPro" id="IPR036322">
    <property type="entry name" value="WD40_repeat_dom_sf"/>
</dbReference>
<dbReference type="SUPFAM" id="SSF54197">
    <property type="entry name" value="HIT-like"/>
    <property type="match status" value="1"/>
</dbReference>
<dbReference type="InterPro" id="IPR001878">
    <property type="entry name" value="Znf_CCHC"/>
</dbReference>
<keyword evidence="9" id="KW-1185">Reference proteome</keyword>
<feature type="region of interest" description="Disordered" evidence="5">
    <location>
        <begin position="377"/>
        <end position="397"/>
    </location>
</feature>
<keyword evidence="1" id="KW-0507">mRNA processing</keyword>
<dbReference type="InterPro" id="IPR046985">
    <property type="entry name" value="IP5"/>
</dbReference>
<feature type="compositionally biased region" description="Basic and acidic residues" evidence="5">
    <location>
        <begin position="377"/>
        <end position="388"/>
    </location>
</feature>
<name>A0A9P6W014_RHOMI</name>
<dbReference type="SUPFAM" id="SSF57756">
    <property type="entry name" value="Retrovirus zinc finger-like domains"/>
    <property type="match status" value="1"/>
</dbReference>
<evidence type="ECO:0000313" key="8">
    <source>
        <dbReference type="EMBL" id="KAG0660812.1"/>
    </source>
</evidence>
<reference evidence="8 9" key="1">
    <citation type="submission" date="2020-11" db="EMBL/GenBank/DDBJ databases">
        <title>Kefir isolates.</title>
        <authorList>
            <person name="Marcisauskas S."/>
            <person name="Kim Y."/>
            <person name="Blasche S."/>
        </authorList>
    </citation>
    <scope>NUCLEOTIDE SEQUENCE [LARGE SCALE GENOMIC DNA]</scope>
    <source>
        <strain evidence="8 9">KR</strain>
    </source>
</reference>
<dbReference type="InterPro" id="IPR036875">
    <property type="entry name" value="Znf_CCHC_sf"/>
</dbReference>
<dbReference type="InterPro" id="IPR000300">
    <property type="entry name" value="IPPc"/>
</dbReference>
<evidence type="ECO:0000259" key="6">
    <source>
        <dbReference type="SMART" id="SM00128"/>
    </source>
</evidence>
<dbReference type="PANTHER" id="PTHR11200">
    <property type="entry name" value="INOSITOL 5-PHOSPHATASE"/>
    <property type="match status" value="1"/>
</dbReference>
<dbReference type="GO" id="GO:0008270">
    <property type="term" value="F:zinc ion binding"/>
    <property type="evidence" value="ECO:0007669"/>
    <property type="project" value="UniProtKB-KW"/>
</dbReference>
<dbReference type="Gene3D" id="3.60.10.10">
    <property type="entry name" value="Endonuclease/exonuclease/phosphatase"/>
    <property type="match status" value="1"/>
</dbReference>
<dbReference type="Gene3D" id="2.130.10.10">
    <property type="entry name" value="YVTN repeat-like/Quinoprotein amine dehydrogenase"/>
    <property type="match status" value="1"/>
</dbReference>
<evidence type="ECO:0000313" key="9">
    <source>
        <dbReference type="Proteomes" id="UP000777482"/>
    </source>
</evidence>
<evidence type="ECO:0008006" key="10">
    <source>
        <dbReference type="Google" id="ProtNLM"/>
    </source>
</evidence>
<dbReference type="GO" id="GO:0006397">
    <property type="term" value="P:mRNA processing"/>
    <property type="evidence" value="ECO:0007669"/>
    <property type="project" value="UniProtKB-KW"/>
</dbReference>
<dbReference type="Pfam" id="PF13696">
    <property type="entry name" value="zf-CCHC_2"/>
    <property type="match status" value="1"/>
</dbReference>
<evidence type="ECO:0000256" key="4">
    <source>
        <dbReference type="ARBA" id="ARBA00022833"/>
    </source>
</evidence>
<dbReference type="Gene3D" id="4.10.60.10">
    <property type="entry name" value="Zinc finger, CCHC-type"/>
    <property type="match status" value="1"/>
</dbReference>
<dbReference type="GO" id="GO:0004439">
    <property type="term" value="F:phosphatidylinositol-4,5-bisphosphate 5-phosphatase activity"/>
    <property type="evidence" value="ECO:0007669"/>
    <property type="project" value="TreeGrafter"/>
</dbReference>
<feature type="domain" description="Inositol polyphosphate-related phosphatase" evidence="6">
    <location>
        <begin position="1066"/>
        <end position="1404"/>
    </location>
</feature>
<dbReference type="InterPro" id="IPR036265">
    <property type="entry name" value="HIT-like_sf"/>
</dbReference>
<dbReference type="SUPFAM" id="SSF50978">
    <property type="entry name" value="WD40 repeat-like"/>
    <property type="match status" value="1"/>
</dbReference>
<proteinExistence type="predicted"/>
<dbReference type="InterPro" id="IPR025829">
    <property type="entry name" value="Zn_knuckle_CX2CX3GHX4C"/>
</dbReference>
<dbReference type="InterPro" id="IPR015943">
    <property type="entry name" value="WD40/YVTN_repeat-like_dom_sf"/>
</dbReference>
<keyword evidence="4" id="KW-0862">Zinc</keyword>
<keyword evidence="2" id="KW-0479">Metal-binding</keyword>
<evidence type="ECO:0000256" key="3">
    <source>
        <dbReference type="ARBA" id="ARBA00022771"/>
    </source>
</evidence>
<dbReference type="Pfam" id="PF04677">
    <property type="entry name" value="CwfJ_C_1"/>
    <property type="match status" value="1"/>
</dbReference>
<dbReference type="SUPFAM" id="SSF56219">
    <property type="entry name" value="DNase I-like"/>
    <property type="match status" value="1"/>
</dbReference>